<evidence type="ECO:0000256" key="5">
    <source>
        <dbReference type="ARBA" id="ARBA00024029"/>
    </source>
</evidence>
<keyword evidence="3" id="KW-0378">Hydrolase</keyword>
<reference evidence="7" key="1">
    <citation type="journal article" date="2021" name="Int. J. Syst. Evol. Microbiol.">
        <title>Actinocatenispora comari sp. nov., an endophytic actinomycete isolated from aerial parts of Comarum salesowianum.</title>
        <authorList>
            <person name="Oyunbileg N."/>
            <person name="Iizaka Y."/>
            <person name="Hamada M."/>
            <person name="Davaapurev B.O."/>
            <person name="Fukumoto A."/>
            <person name="Tsetseg B."/>
            <person name="Kato F."/>
            <person name="Tamura T."/>
            <person name="Batkhuu J."/>
            <person name="Anzai Y."/>
        </authorList>
    </citation>
    <scope>NUCLEOTIDE SEQUENCE [LARGE SCALE GENOMIC DNA]</scope>
    <source>
        <strain evidence="7">NUM-2625</strain>
    </source>
</reference>
<keyword evidence="4" id="KW-0862">Zinc</keyword>
<evidence type="ECO:0000256" key="4">
    <source>
        <dbReference type="ARBA" id="ARBA00022833"/>
    </source>
</evidence>
<evidence type="ECO:0000256" key="1">
    <source>
        <dbReference type="ARBA" id="ARBA00001947"/>
    </source>
</evidence>
<comment type="caution">
    <text evidence="6">The sequence shown here is derived from an EMBL/GenBank/DDBJ whole genome shotgun (WGS) entry which is preliminary data.</text>
</comment>
<dbReference type="AlphaFoldDB" id="A0A8J4EIK4"/>
<comment type="cofactor">
    <cofactor evidence="1">
        <name>Zn(2+)</name>
        <dbReference type="ChEBI" id="CHEBI:29105"/>
    </cofactor>
</comment>
<evidence type="ECO:0000313" key="7">
    <source>
        <dbReference type="Proteomes" id="UP000614996"/>
    </source>
</evidence>
<keyword evidence="2" id="KW-0479">Metal-binding</keyword>
<name>A0A8J4EIK4_9ACTN</name>
<dbReference type="PANTHER" id="PTHR35005:SF1">
    <property type="entry name" value="2-AMINO-5-FORMYLAMINO-6-RIBOSYLAMINOPYRIMIDIN-4(3H)-ONE 5'-MONOPHOSPHATE DEFORMYLASE"/>
    <property type="match status" value="1"/>
</dbReference>
<accession>A0A8J4EIK4</accession>
<keyword evidence="7" id="KW-1185">Reference proteome</keyword>
<dbReference type="Pfam" id="PF02633">
    <property type="entry name" value="Creatininase"/>
    <property type="match status" value="1"/>
</dbReference>
<dbReference type="GO" id="GO:0046872">
    <property type="term" value="F:metal ion binding"/>
    <property type="evidence" value="ECO:0007669"/>
    <property type="project" value="UniProtKB-KW"/>
</dbReference>
<organism evidence="6 7">
    <name type="scientific">Actinocatenispora comari</name>
    <dbReference type="NCBI Taxonomy" id="2807577"/>
    <lineage>
        <taxon>Bacteria</taxon>
        <taxon>Bacillati</taxon>
        <taxon>Actinomycetota</taxon>
        <taxon>Actinomycetes</taxon>
        <taxon>Micromonosporales</taxon>
        <taxon>Micromonosporaceae</taxon>
        <taxon>Actinocatenispora</taxon>
    </lineage>
</organism>
<dbReference type="Gene3D" id="3.40.50.10310">
    <property type="entry name" value="Creatininase"/>
    <property type="match status" value="1"/>
</dbReference>
<evidence type="ECO:0000313" key="6">
    <source>
        <dbReference type="EMBL" id="GIL25045.1"/>
    </source>
</evidence>
<gene>
    <name evidence="6" type="ORF">NUM_03000</name>
</gene>
<comment type="similarity">
    <text evidence="5">Belongs to the creatininase superfamily.</text>
</comment>
<dbReference type="GO" id="GO:0009231">
    <property type="term" value="P:riboflavin biosynthetic process"/>
    <property type="evidence" value="ECO:0007669"/>
    <property type="project" value="TreeGrafter"/>
</dbReference>
<sequence length="243" mass="25492">MWERTDRERLAAVLPEALVVLPVGTVEQHGPHLPTGTDAMLAEAVAAAAVHRAAESSARDLVLAPTLPFGASDHHFAFGATLSLSPETTTAVLNDLARSVAADGGRRLVLVNGHGGNRGPCHSAAASAATRHGLAIAYLDYWELFPHHTFAADRPNVPGHAGRFESALIAHLHPELVGTLPDRVAQPAVPEAANVTVHTPQLWHTIDGYTDRPADAASADGAAWFGALADALADRLVTLARDL</sequence>
<evidence type="ECO:0000256" key="2">
    <source>
        <dbReference type="ARBA" id="ARBA00022723"/>
    </source>
</evidence>
<dbReference type="SUPFAM" id="SSF102215">
    <property type="entry name" value="Creatininase"/>
    <property type="match status" value="1"/>
</dbReference>
<proteinExistence type="inferred from homology"/>
<dbReference type="InterPro" id="IPR003785">
    <property type="entry name" value="Creatininase/forma_Hydrolase"/>
</dbReference>
<dbReference type="InterPro" id="IPR024087">
    <property type="entry name" value="Creatininase-like_sf"/>
</dbReference>
<protein>
    <submittedName>
        <fullName evidence="6">Creatinine amidohydrolase</fullName>
    </submittedName>
</protein>
<dbReference type="Proteomes" id="UP000614996">
    <property type="component" value="Unassembled WGS sequence"/>
</dbReference>
<dbReference type="GO" id="GO:0016811">
    <property type="term" value="F:hydrolase activity, acting on carbon-nitrogen (but not peptide) bonds, in linear amides"/>
    <property type="evidence" value="ECO:0007669"/>
    <property type="project" value="TreeGrafter"/>
</dbReference>
<evidence type="ECO:0000256" key="3">
    <source>
        <dbReference type="ARBA" id="ARBA00022801"/>
    </source>
</evidence>
<dbReference type="EMBL" id="BOPO01000003">
    <property type="protein sequence ID" value="GIL25045.1"/>
    <property type="molecule type" value="Genomic_DNA"/>
</dbReference>
<dbReference type="PANTHER" id="PTHR35005">
    <property type="entry name" value="3-DEHYDRO-SCYLLO-INOSOSE HYDROLASE"/>
    <property type="match status" value="1"/>
</dbReference>